<evidence type="ECO:0000313" key="2">
    <source>
        <dbReference type="Proteomes" id="UP000381378"/>
    </source>
</evidence>
<dbReference type="RefSeq" id="WP_150788413.1">
    <property type="nucleotide sequence ID" value="NZ_CABVJF010000051.1"/>
</dbReference>
<dbReference type="OrthoDB" id="9800438at2"/>
<evidence type="ECO:0000313" key="1">
    <source>
        <dbReference type="EMBL" id="VVQ26520.1"/>
    </source>
</evidence>
<protein>
    <recommendedName>
        <fullName evidence="3">Glyoxalase</fullName>
    </recommendedName>
</protein>
<dbReference type="EMBL" id="CABVJF010000051">
    <property type="protein sequence ID" value="VVQ26520.1"/>
    <property type="molecule type" value="Genomic_DNA"/>
</dbReference>
<dbReference type="CDD" id="cd07262">
    <property type="entry name" value="VOC_like"/>
    <property type="match status" value="1"/>
</dbReference>
<dbReference type="PANTHER" id="PTHR35006">
    <property type="entry name" value="GLYOXALASE FAMILY PROTEIN (AFU_ORTHOLOGUE AFUA_5G14830)"/>
    <property type="match status" value="1"/>
</dbReference>
<dbReference type="Proteomes" id="UP000381378">
    <property type="component" value="Unassembled WGS sequence"/>
</dbReference>
<organism evidence="1 2">
    <name type="scientific">Pseudomonas fluorescens</name>
    <dbReference type="NCBI Taxonomy" id="294"/>
    <lineage>
        <taxon>Bacteria</taxon>
        <taxon>Pseudomonadati</taxon>
        <taxon>Pseudomonadota</taxon>
        <taxon>Gammaproteobacteria</taxon>
        <taxon>Pseudomonadales</taxon>
        <taxon>Pseudomonadaceae</taxon>
        <taxon>Pseudomonas</taxon>
    </lineage>
</organism>
<proteinExistence type="predicted"/>
<dbReference type="Gene3D" id="3.10.180.10">
    <property type="entry name" value="2,3-Dihydroxybiphenyl 1,2-Dioxygenase, domain 1"/>
    <property type="match status" value="1"/>
</dbReference>
<name>A0A5E7VVA8_PSEFL</name>
<dbReference type="InterPro" id="IPR029068">
    <property type="entry name" value="Glyas_Bleomycin-R_OHBP_Dase"/>
</dbReference>
<dbReference type="SUPFAM" id="SSF54593">
    <property type="entry name" value="Glyoxalase/Bleomycin resistance protein/Dihydroxybiphenyl dioxygenase"/>
    <property type="match status" value="1"/>
</dbReference>
<dbReference type="AlphaFoldDB" id="A0A5E7VVA8"/>
<dbReference type="PANTHER" id="PTHR35006:SF1">
    <property type="entry name" value="BLL2941 PROTEIN"/>
    <property type="match status" value="1"/>
</dbReference>
<accession>A0A5E7VVA8</accession>
<reference evidence="1 2" key="1">
    <citation type="submission" date="2019-09" db="EMBL/GenBank/DDBJ databases">
        <authorList>
            <person name="Chandra G."/>
            <person name="Truman W A."/>
        </authorList>
    </citation>
    <scope>NUCLEOTIDE SEQUENCE [LARGE SCALE GENOMIC DNA]</scope>
    <source>
        <strain evidence="1">PS928</strain>
    </source>
</reference>
<sequence length="130" mass="14071">MLSYLFIGANDVEVSARFYDAILSPLRYEKEQSEGQYCFSLPESADKSNGPGSIHIARPFDGQPATAGNGMMPALQADSRSTVEKVYAAGLANGGMDEGKPGIREAYTDDFYVAYLRDPVGNKIAVFFKG</sequence>
<gene>
    <name evidence="1" type="ORF">PS928_06684</name>
</gene>
<evidence type="ECO:0008006" key="3">
    <source>
        <dbReference type="Google" id="ProtNLM"/>
    </source>
</evidence>